<feature type="domain" description="N-acetyltransferase" evidence="3">
    <location>
        <begin position="2"/>
        <end position="162"/>
    </location>
</feature>
<dbReference type="STRING" id="1423804.FD14_GL002190"/>
<keyword evidence="1" id="KW-0808">Transferase</keyword>
<dbReference type="PANTHER" id="PTHR43877:SF2">
    <property type="entry name" value="AMINOALKYLPHOSPHONATE N-ACETYLTRANSFERASE-RELATED"/>
    <property type="match status" value="1"/>
</dbReference>
<sequence length="162" mass="18267">MIQIINATSKTDFDAVRELYYETWQAAYAGLLPASFLAHLTKARWHPETQWRTLLLAVTETGQIVGVCRYGKARLPKYSGWGELQSIYVLPAWQHQGVGAQLIRVSQARLAAEYDRAYLAVLDSNLSAQRFYQQIGFQLTADVQHQQTPDGALTTVIMTTTF</sequence>
<dbReference type="InterPro" id="IPR050832">
    <property type="entry name" value="Bact_Acetyltransf"/>
</dbReference>
<organism evidence="4 5">
    <name type="scientific">Secundilactobacillus similis DSM 23365 = JCM 2765</name>
    <dbReference type="NCBI Taxonomy" id="1423804"/>
    <lineage>
        <taxon>Bacteria</taxon>
        <taxon>Bacillati</taxon>
        <taxon>Bacillota</taxon>
        <taxon>Bacilli</taxon>
        <taxon>Lactobacillales</taxon>
        <taxon>Lactobacillaceae</taxon>
        <taxon>Secundilactobacillus</taxon>
    </lineage>
</organism>
<keyword evidence="5" id="KW-1185">Reference proteome</keyword>
<dbReference type="PATRIC" id="fig|1423804.4.peg.2375"/>
<dbReference type="RefSeq" id="WP_057151634.1">
    <property type="nucleotide sequence ID" value="NZ_AYZM01000035.1"/>
</dbReference>
<protein>
    <submittedName>
        <fullName evidence="4">Transcriptional regulator</fullName>
    </submittedName>
</protein>
<evidence type="ECO:0000259" key="3">
    <source>
        <dbReference type="PROSITE" id="PS51186"/>
    </source>
</evidence>
<dbReference type="SUPFAM" id="SSF55729">
    <property type="entry name" value="Acyl-CoA N-acyltransferases (Nat)"/>
    <property type="match status" value="1"/>
</dbReference>
<dbReference type="GO" id="GO:0016747">
    <property type="term" value="F:acyltransferase activity, transferring groups other than amino-acyl groups"/>
    <property type="evidence" value="ECO:0007669"/>
    <property type="project" value="InterPro"/>
</dbReference>
<evidence type="ECO:0000313" key="5">
    <source>
        <dbReference type="Proteomes" id="UP000051442"/>
    </source>
</evidence>
<comment type="caution">
    <text evidence="4">The sequence shown here is derived from an EMBL/GenBank/DDBJ whole genome shotgun (WGS) entry which is preliminary data.</text>
</comment>
<dbReference type="InterPro" id="IPR016181">
    <property type="entry name" value="Acyl_CoA_acyltransferase"/>
</dbReference>
<accession>A0A0R2FD89</accession>
<dbReference type="Proteomes" id="UP000051442">
    <property type="component" value="Unassembled WGS sequence"/>
</dbReference>
<dbReference type="PROSITE" id="PS51186">
    <property type="entry name" value="GNAT"/>
    <property type="match status" value="1"/>
</dbReference>
<name>A0A0R2FD89_9LACO</name>
<evidence type="ECO:0000313" key="4">
    <source>
        <dbReference type="EMBL" id="KRN26400.1"/>
    </source>
</evidence>
<gene>
    <name evidence="4" type="ORF">FD14_GL002190</name>
</gene>
<dbReference type="Gene3D" id="3.40.630.30">
    <property type="match status" value="1"/>
</dbReference>
<reference evidence="4 5" key="1">
    <citation type="journal article" date="2015" name="Genome Announc.">
        <title>Expanding the biotechnology potential of lactobacilli through comparative genomics of 213 strains and associated genera.</title>
        <authorList>
            <person name="Sun Z."/>
            <person name="Harris H.M."/>
            <person name="McCann A."/>
            <person name="Guo C."/>
            <person name="Argimon S."/>
            <person name="Zhang W."/>
            <person name="Yang X."/>
            <person name="Jeffery I.B."/>
            <person name="Cooney J.C."/>
            <person name="Kagawa T.F."/>
            <person name="Liu W."/>
            <person name="Song Y."/>
            <person name="Salvetti E."/>
            <person name="Wrobel A."/>
            <person name="Rasinkangas P."/>
            <person name="Parkhill J."/>
            <person name="Rea M.C."/>
            <person name="O'Sullivan O."/>
            <person name="Ritari J."/>
            <person name="Douillard F.P."/>
            <person name="Paul Ross R."/>
            <person name="Yang R."/>
            <person name="Briner A.E."/>
            <person name="Felis G.E."/>
            <person name="de Vos W.M."/>
            <person name="Barrangou R."/>
            <person name="Klaenhammer T.R."/>
            <person name="Caufield P.W."/>
            <person name="Cui Y."/>
            <person name="Zhang H."/>
            <person name="O'Toole P.W."/>
        </authorList>
    </citation>
    <scope>NUCLEOTIDE SEQUENCE [LARGE SCALE GENOMIC DNA]</scope>
    <source>
        <strain evidence="4 5">DSM 23365</strain>
    </source>
</reference>
<proteinExistence type="predicted"/>
<dbReference type="InterPro" id="IPR000182">
    <property type="entry name" value="GNAT_dom"/>
</dbReference>
<dbReference type="Pfam" id="PF00583">
    <property type="entry name" value="Acetyltransf_1"/>
    <property type="match status" value="1"/>
</dbReference>
<dbReference type="PANTHER" id="PTHR43877">
    <property type="entry name" value="AMINOALKYLPHOSPHONATE N-ACETYLTRANSFERASE-RELATED-RELATED"/>
    <property type="match status" value="1"/>
</dbReference>
<evidence type="ECO:0000256" key="1">
    <source>
        <dbReference type="ARBA" id="ARBA00022679"/>
    </source>
</evidence>
<dbReference type="CDD" id="cd04301">
    <property type="entry name" value="NAT_SF"/>
    <property type="match status" value="1"/>
</dbReference>
<evidence type="ECO:0000256" key="2">
    <source>
        <dbReference type="ARBA" id="ARBA00023315"/>
    </source>
</evidence>
<dbReference type="OrthoDB" id="5292888at2"/>
<dbReference type="AlphaFoldDB" id="A0A0R2FD89"/>
<dbReference type="EMBL" id="AYZM01000035">
    <property type="protein sequence ID" value="KRN26400.1"/>
    <property type="molecule type" value="Genomic_DNA"/>
</dbReference>
<keyword evidence="2" id="KW-0012">Acyltransferase</keyword>